<dbReference type="Gene3D" id="3.90.550.10">
    <property type="entry name" value="Spore Coat Polysaccharide Biosynthesis Protein SpsA, Chain A"/>
    <property type="match status" value="1"/>
</dbReference>
<dbReference type="Proteomes" id="UP001211097">
    <property type="component" value="Chromosome"/>
</dbReference>
<dbReference type="EMBL" id="AP026973">
    <property type="protein sequence ID" value="BDT76555.1"/>
    <property type="molecule type" value="Genomic_DNA"/>
</dbReference>
<proteinExistence type="predicted"/>
<dbReference type="Pfam" id="PF13439">
    <property type="entry name" value="Glyco_transf_4"/>
    <property type="match status" value="1"/>
</dbReference>
<dbReference type="KEGG" id="pyt:PKF023_03580"/>
<dbReference type="SUPFAM" id="SSF53756">
    <property type="entry name" value="UDP-Glycosyltransferase/glycogen phosphorylase"/>
    <property type="match status" value="1"/>
</dbReference>
<gene>
    <name evidence="2" type="ORF">PKF023_03580</name>
</gene>
<dbReference type="AlphaFoldDB" id="A0A9C7F9S2"/>
<dbReference type="RefSeq" id="WP_281742933.1">
    <property type="nucleotide sequence ID" value="NZ_AP026973.1"/>
</dbReference>
<sequence length="742" mass="84629">MDEQCAPIALFVYNRAQHTRATISALADNVLAKNSDLFIFCDGPKSEKDVLAVEETRKIVRRVAGFKSVTLIEADSNNGLASSVIQGVSRMLDQFERTIVLEDDLVTSKYFLTFMNNALKYYSNDPKVFSVTGHTFPDSIFQIPKNYLYDTYSGYRCSSWSWGTWRDRWEKIDWGMNYYPEFIADMNQQTAFNQGGEDLTPMLSMQYGQMIDSWAIRFSFAHFINDCRCIYPTKTLVRNIGLDNSGTHTRLDRRFFHASVDSNWQPIKYCKADPVDIEIVEKFRKIFIDEKVSVYARIKIKVLRALKMFQLRLRSILDHLMRPSTVMVQKTDILMINTIQLQGGAARAAFRCFNGMRNLYPNAGYLSLFGELSQNQLYFLDKTSLIGKLTSRFSVLDRLQLLLYPNRKAVIFSPGLWANPRRIRANSFSPKLIHLHWVSYGILNINEISDFNIPIVWTLHDEWAFTGGCHYADSCRRFENQCGCCPLLGSDNPYDISNELWLQKMVAYNKSNIVVVAPSRWMASEAKKSSLFSHKRIEVIPNGLDVDIFCPIDRDEASKFFNIELTAPILLFGANLVSDDRKGGDLLLKALNMINFSCTLLVFGEGDIGLISNSYVKLHRVGNIEDDHRLAMMYSLADVFICPSRIDNLPNTVAEAMACGVPCVAFCIGGLPDMIDHMQNGWLAPPFDVADLFKGIKWVLEHERPSSLRQSARGKALSEYSLSVMSRRYESLYENLLSMEGK</sequence>
<dbReference type="InterPro" id="IPR050194">
    <property type="entry name" value="Glycosyltransferase_grp1"/>
</dbReference>
<dbReference type="PANTHER" id="PTHR45947">
    <property type="entry name" value="SULFOQUINOVOSYL TRANSFERASE SQD2"/>
    <property type="match status" value="1"/>
</dbReference>
<feature type="domain" description="Glycosyltransferase subfamily 4-like N-terminal" evidence="1">
    <location>
        <begin position="400"/>
        <end position="547"/>
    </location>
</feature>
<name>A0A9C7F9S2_9BURK</name>
<evidence type="ECO:0000259" key="1">
    <source>
        <dbReference type="Pfam" id="PF13439"/>
    </source>
</evidence>
<dbReference type="SUPFAM" id="SSF53448">
    <property type="entry name" value="Nucleotide-diphospho-sugar transferases"/>
    <property type="match status" value="1"/>
</dbReference>
<dbReference type="GO" id="GO:0016757">
    <property type="term" value="F:glycosyltransferase activity"/>
    <property type="evidence" value="ECO:0007669"/>
    <property type="project" value="UniProtKB-ARBA"/>
</dbReference>
<reference evidence="2" key="1">
    <citation type="submission" date="2022-11" db="EMBL/GenBank/DDBJ databases">
        <title>Complete Genome Sequences of three Polynucleobacter sp. Subcluster PnecC Strains KF022, KF023, and KF032 Isolated from a Shallow Eutrophic Lake in Japan.</title>
        <authorList>
            <person name="Ogata Y."/>
            <person name="Watanabe K."/>
            <person name="Takemine S."/>
            <person name="Shindo C."/>
            <person name="Kurokawa R."/>
            <person name="Suda W."/>
        </authorList>
    </citation>
    <scope>NUCLEOTIDE SEQUENCE</scope>
    <source>
        <strain evidence="2">KF023</strain>
    </source>
</reference>
<organism evidence="2">
    <name type="scientific">Polynucleobacter yangtzensis</name>
    <dbReference type="NCBI Taxonomy" id="1743159"/>
    <lineage>
        <taxon>Bacteria</taxon>
        <taxon>Pseudomonadati</taxon>
        <taxon>Pseudomonadota</taxon>
        <taxon>Betaproteobacteria</taxon>
        <taxon>Burkholderiales</taxon>
        <taxon>Burkholderiaceae</taxon>
        <taxon>Polynucleobacter</taxon>
    </lineage>
</organism>
<dbReference type="PANTHER" id="PTHR45947:SF3">
    <property type="entry name" value="SULFOQUINOVOSYL TRANSFERASE SQD2"/>
    <property type="match status" value="1"/>
</dbReference>
<dbReference type="InterPro" id="IPR029044">
    <property type="entry name" value="Nucleotide-diphossugar_trans"/>
</dbReference>
<evidence type="ECO:0000313" key="2">
    <source>
        <dbReference type="EMBL" id="BDT76555.1"/>
    </source>
</evidence>
<dbReference type="InterPro" id="IPR028098">
    <property type="entry name" value="Glyco_trans_4-like_N"/>
</dbReference>
<dbReference type="Gene3D" id="3.40.50.2000">
    <property type="entry name" value="Glycogen Phosphorylase B"/>
    <property type="match status" value="2"/>
</dbReference>
<accession>A0A9C7F9S2</accession>
<protein>
    <recommendedName>
        <fullName evidence="1">Glycosyltransferase subfamily 4-like N-terminal domain-containing protein</fullName>
    </recommendedName>
</protein>
<dbReference type="Pfam" id="PF13692">
    <property type="entry name" value="Glyco_trans_1_4"/>
    <property type="match status" value="1"/>
</dbReference>